<accession>A0A6N1VF16</accession>
<evidence type="ECO:0000259" key="1">
    <source>
        <dbReference type="Pfam" id="PF01968"/>
    </source>
</evidence>
<evidence type="ECO:0000313" key="5">
    <source>
        <dbReference type="Proteomes" id="UP000509367"/>
    </source>
</evidence>
<dbReference type="SUPFAM" id="SSF53067">
    <property type="entry name" value="Actin-like ATPase domain"/>
    <property type="match status" value="1"/>
</dbReference>
<feature type="domain" description="Acetophenone carboxylase-like C-terminal" evidence="3">
    <location>
        <begin position="505"/>
        <end position="670"/>
    </location>
</feature>
<dbReference type="InterPro" id="IPR049517">
    <property type="entry name" value="ACX-like_C"/>
</dbReference>
<gene>
    <name evidence="4" type="ORF">HTY61_12040</name>
</gene>
<dbReference type="PANTHER" id="PTHR11365">
    <property type="entry name" value="5-OXOPROLINASE RELATED"/>
    <property type="match status" value="1"/>
</dbReference>
<dbReference type="Pfam" id="PF01968">
    <property type="entry name" value="Hydantoinase_A"/>
    <property type="match status" value="1"/>
</dbReference>
<dbReference type="PANTHER" id="PTHR11365:SF23">
    <property type="entry name" value="HYPOTHETICAL 5-OXOPROLINASE (EUROFUNG)-RELATED"/>
    <property type="match status" value="1"/>
</dbReference>
<protein>
    <submittedName>
        <fullName evidence="4">Hydantoinase/oxoprolinase family protein</fullName>
    </submittedName>
</protein>
<dbReference type="Proteomes" id="UP000509367">
    <property type="component" value="Chromosome"/>
</dbReference>
<proteinExistence type="predicted"/>
<feature type="domain" description="Hydantoinase A/oxoprolinase" evidence="1">
    <location>
        <begin position="203"/>
        <end position="489"/>
    </location>
</feature>
<dbReference type="GO" id="GO:0006749">
    <property type="term" value="P:glutathione metabolic process"/>
    <property type="evidence" value="ECO:0007669"/>
    <property type="project" value="TreeGrafter"/>
</dbReference>
<dbReference type="InterPro" id="IPR008040">
    <property type="entry name" value="Hydant_A_N"/>
</dbReference>
<dbReference type="InterPro" id="IPR045079">
    <property type="entry name" value="Oxoprolinase-like"/>
</dbReference>
<dbReference type="AlphaFoldDB" id="A0A6N1VF16"/>
<organism evidence="4 5">
    <name type="scientific">Oricola thermophila</name>
    <dbReference type="NCBI Taxonomy" id="2742145"/>
    <lineage>
        <taxon>Bacteria</taxon>
        <taxon>Pseudomonadati</taxon>
        <taxon>Pseudomonadota</taxon>
        <taxon>Alphaproteobacteria</taxon>
        <taxon>Hyphomicrobiales</taxon>
        <taxon>Ahrensiaceae</taxon>
        <taxon>Oricola</taxon>
    </lineage>
</organism>
<evidence type="ECO:0000259" key="3">
    <source>
        <dbReference type="Pfam" id="PF19278"/>
    </source>
</evidence>
<feature type="domain" description="Hydantoinase/oxoprolinase N-terminal" evidence="2">
    <location>
        <begin position="2"/>
        <end position="181"/>
    </location>
</feature>
<dbReference type="EMBL" id="CP054836">
    <property type="protein sequence ID" value="QKV19133.1"/>
    <property type="molecule type" value="Genomic_DNA"/>
</dbReference>
<dbReference type="GO" id="GO:0017168">
    <property type="term" value="F:5-oxoprolinase (ATP-hydrolyzing) activity"/>
    <property type="evidence" value="ECO:0007669"/>
    <property type="project" value="TreeGrafter"/>
</dbReference>
<sequence>MRLGVDVGGTFTDLLLQDDATKTTYRAKTPSTPQDQSIGVSEGVRLICEKAGVKPSDISLVLHGTTVATNAVLEGKGARVGLLVTEGFEYTLHLAKSWTPGPLFGWIVMDKPDPLAALKDTRGIPERIDARGNVTRELDEARAIELIEDLCGSGIEALTISLMHSYANPAHEQRLRELVLERFPDMHVSLSSDILPEFREYDRAITTVMNDYVRPIMTRYLSRIEKRLAEVGVDSKLHIVRSDGGLMSAQAAASRPVHTVLSGPAGGVTATAMVARRTGLSKLLAFDMGGTSTDVSVIIDGEPTISRSTEVGFFPAKVPTLDVRSVGAGGGSIAEVSELTSSLRVGPRSAGAMPGPVAYGRGGTEPTVSDANVVLGYLPSRLLGGDMSLDVEGAREAVAGIGKAIGLGPEAAAQGILDIANEVMLGALRVITVQRGLDPRDFGMVAFGGAGPLHANAIAALLGCYPVVVPHNPGVLSALGFLEAEFKNEFVRTLIGSIAGMDDTQVFEQFAELRRKAVEWLDEQEVAEADRGITYSLDLRYEQQGFEVTIQVPADKIEEASGIESALADFHDTHERLYGVRFDLPIELVALRVVATGATPPVAEAPPASGSTDVSKAIIETQPGYFNGKWVDTPHVDRDRLAAGARVEGPAIIRQYDTTTVLLPDHYAEVDTLGNLMIWPTAKGE</sequence>
<reference evidence="4 5" key="1">
    <citation type="submission" date="2020-06" db="EMBL/GenBank/DDBJ databases">
        <title>Oricola thermophila sp. nov. isolated from a tidal sediments.</title>
        <authorList>
            <person name="Kwon K.K."/>
            <person name="Yang S.-H."/>
            <person name="Park M.-J."/>
        </authorList>
    </citation>
    <scope>NUCLEOTIDE SEQUENCE [LARGE SCALE GENOMIC DNA]</scope>
    <source>
        <strain evidence="4 5">MEBiC13590</strain>
    </source>
</reference>
<dbReference type="Pfam" id="PF19278">
    <property type="entry name" value="Hydant_A_C"/>
    <property type="match status" value="1"/>
</dbReference>
<keyword evidence="5" id="KW-1185">Reference proteome</keyword>
<dbReference type="InterPro" id="IPR002821">
    <property type="entry name" value="Hydantoinase_A"/>
</dbReference>
<evidence type="ECO:0000313" key="4">
    <source>
        <dbReference type="EMBL" id="QKV19133.1"/>
    </source>
</evidence>
<evidence type="ECO:0000259" key="2">
    <source>
        <dbReference type="Pfam" id="PF05378"/>
    </source>
</evidence>
<dbReference type="Pfam" id="PF05378">
    <property type="entry name" value="Hydant_A_N"/>
    <property type="match status" value="1"/>
</dbReference>
<dbReference type="RefSeq" id="WP_175277025.1">
    <property type="nucleotide sequence ID" value="NZ_CP054836.1"/>
</dbReference>
<dbReference type="KEGG" id="orm:HTY61_12040"/>
<dbReference type="GO" id="GO:0005829">
    <property type="term" value="C:cytosol"/>
    <property type="evidence" value="ECO:0007669"/>
    <property type="project" value="TreeGrafter"/>
</dbReference>
<name>A0A6N1VF16_9HYPH</name>
<dbReference type="InterPro" id="IPR043129">
    <property type="entry name" value="ATPase_NBD"/>
</dbReference>